<dbReference type="Pfam" id="PF00528">
    <property type="entry name" value="BPD_transp_1"/>
    <property type="match status" value="1"/>
</dbReference>
<gene>
    <name evidence="7" type="ORF">UFOPK1811_00778</name>
    <name evidence="8" type="ORF">UFOPK2360_00964</name>
    <name evidence="9" type="ORF">UFOPK2659_00078</name>
    <name evidence="10" type="ORF">UFOPK2922_01429</name>
    <name evidence="11" type="ORF">UFOPK3306_00894</name>
</gene>
<dbReference type="CDD" id="cd06261">
    <property type="entry name" value="TM_PBP2"/>
    <property type="match status" value="1"/>
</dbReference>
<evidence type="ECO:0000259" key="6">
    <source>
        <dbReference type="PROSITE" id="PS50928"/>
    </source>
</evidence>
<reference evidence="10" key="1">
    <citation type="submission" date="2020-05" db="EMBL/GenBank/DDBJ databases">
        <authorList>
            <person name="Chiriac C."/>
            <person name="Salcher M."/>
            <person name="Ghai R."/>
            <person name="Kavagutti S V."/>
        </authorList>
    </citation>
    <scope>NUCLEOTIDE SEQUENCE</scope>
</reference>
<feature type="transmembrane region" description="Helical" evidence="5">
    <location>
        <begin position="28"/>
        <end position="52"/>
    </location>
</feature>
<dbReference type="PANTHER" id="PTHR43879">
    <property type="entry name" value="ABC TRANSPORTER PERMEASE PROTEIN"/>
    <property type="match status" value="1"/>
</dbReference>
<evidence type="ECO:0000256" key="2">
    <source>
        <dbReference type="ARBA" id="ARBA00022692"/>
    </source>
</evidence>
<evidence type="ECO:0000313" key="9">
    <source>
        <dbReference type="EMBL" id="CAB4710718.1"/>
    </source>
</evidence>
<feature type="domain" description="ABC transmembrane type-1" evidence="6">
    <location>
        <begin position="90"/>
        <end position="283"/>
    </location>
</feature>
<keyword evidence="4 5" id="KW-0472">Membrane</keyword>
<dbReference type="EMBL" id="CAEZXH010000060">
    <property type="protein sequence ID" value="CAB4687993.1"/>
    <property type="molecule type" value="Genomic_DNA"/>
</dbReference>
<evidence type="ECO:0000313" key="7">
    <source>
        <dbReference type="EMBL" id="CAB4600778.1"/>
    </source>
</evidence>
<dbReference type="AlphaFoldDB" id="A0A6J6WWU5"/>
<feature type="transmembrane region" description="Helical" evidence="5">
    <location>
        <begin position="126"/>
        <end position="146"/>
    </location>
</feature>
<evidence type="ECO:0000313" key="10">
    <source>
        <dbReference type="EMBL" id="CAB4787626.1"/>
    </source>
</evidence>
<dbReference type="EMBL" id="CAEZUJ010000025">
    <property type="protein sequence ID" value="CAB4600778.1"/>
    <property type="molecule type" value="Genomic_DNA"/>
</dbReference>
<dbReference type="PROSITE" id="PS50928">
    <property type="entry name" value="ABC_TM1"/>
    <property type="match status" value="1"/>
</dbReference>
<comment type="subcellular location">
    <subcellularLocation>
        <location evidence="1">Membrane</location>
        <topology evidence="1">Multi-pass membrane protein</topology>
    </subcellularLocation>
</comment>
<dbReference type="EMBL" id="CAEZYJ010000004">
    <property type="protein sequence ID" value="CAB4710718.1"/>
    <property type="molecule type" value="Genomic_DNA"/>
</dbReference>
<evidence type="ECO:0000256" key="4">
    <source>
        <dbReference type="ARBA" id="ARBA00023136"/>
    </source>
</evidence>
<keyword evidence="3 5" id="KW-1133">Transmembrane helix</keyword>
<feature type="transmembrane region" description="Helical" evidence="5">
    <location>
        <begin position="202"/>
        <end position="224"/>
    </location>
</feature>
<evidence type="ECO:0000313" key="8">
    <source>
        <dbReference type="EMBL" id="CAB4687993.1"/>
    </source>
</evidence>
<dbReference type="GO" id="GO:0016020">
    <property type="term" value="C:membrane"/>
    <property type="evidence" value="ECO:0007669"/>
    <property type="project" value="UniProtKB-SubCell"/>
</dbReference>
<dbReference type="GO" id="GO:0055085">
    <property type="term" value="P:transmembrane transport"/>
    <property type="evidence" value="ECO:0007669"/>
    <property type="project" value="InterPro"/>
</dbReference>
<accession>A0A6J6WWU5</accession>
<name>A0A6J6WWU5_9ZZZZ</name>
<organism evidence="10">
    <name type="scientific">freshwater metagenome</name>
    <dbReference type="NCBI Taxonomy" id="449393"/>
    <lineage>
        <taxon>unclassified sequences</taxon>
        <taxon>metagenomes</taxon>
        <taxon>ecological metagenomes</taxon>
    </lineage>
</organism>
<feature type="transmembrane region" description="Helical" evidence="5">
    <location>
        <begin position="158"/>
        <end position="181"/>
    </location>
</feature>
<evidence type="ECO:0000256" key="3">
    <source>
        <dbReference type="ARBA" id="ARBA00022989"/>
    </source>
</evidence>
<dbReference type="EMBL" id="CAFBLI010000065">
    <property type="protein sequence ID" value="CAB4870363.1"/>
    <property type="molecule type" value="Genomic_DNA"/>
</dbReference>
<dbReference type="Gene3D" id="1.10.3720.10">
    <property type="entry name" value="MetI-like"/>
    <property type="match status" value="1"/>
</dbReference>
<sequence>MSADIVDRITHSTAPKKNRRQLSGVAQFWLIFRYISLTIILAMVILPIYVLVVNSFKGISGVYLNTAFELPKTLNFETWSAAWDWLAVPMGRTLLFVTQSSIISALIGSINGYVFSKWRFAGSNAVFMLFLFGMFIPYQAIMIPLTQFNKLVGLTGSIYVLVLAHVVYGIPICTLIFRNYYASIPDEIIEAGRVDGASMVRIYRAIILPLSIPAFVVVLIWQFTSAWNDFLFAIFLTGGSPKLAVATTALNWLTGSSNQVYYGKNMTASLMASIPTLLVYMFLGRYFLRGLLSGSLKG</sequence>
<dbReference type="PANTHER" id="PTHR43879:SF1">
    <property type="entry name" value="GLUCOSE IMPORT SYSTEM PERMEASE PROTEIN GLCU"/>
    <property type="match status" value="1"/>
</dbReference>
<keyword evidence="2 5" id="KW-0812">Transmembrane</keyword>
<feature type="transmembrane region" description="Helical" evidence="5">
    <location>
        <begin position="266"/>
        <end position="288"/>
    </location>
</feature>
<feature type="transmembrane region" description="Helical" evidence="5">
    <location>
        <begin position="93"/>
        <end position="114"/>
    </location>
</feature>
<proteinExistence type="predicted"/>
<dbReference type="InterPro" id="IPR035906">
    <property type="entry name" value="MetI-like_sf"/>
</dbReference>
<evidence type="ECO:0000256" key="1">
    <source>
        <dbReference type="ARBA" id="ARBA00004141"/>
    </source>
</evidence>
<dbReference type="SUPFAM" id="SSF161098">
    <property type="entry name" value="MetI-like"/>
    <property type="match status" value="1"/>
</dbReference>
<protein>
    <submittedName>
        <fullName evidence="10">Unannotated protein</fullName>
    </submittedName>
</protein>
<feature type="transmembrane region" description="Helical" evidence="5">
    <location>
        <begin position="230"/>
        <end position="254"/>
    </location>
</feature>
<dbReference type="EMBL" id="CAEZZS010000111">
    <property type="protein sequence ID" value="CAB4787626.1"/>
    <property type="molecule type" value="Genomic_DNA"/>
</dbReference>
<evidence type="ECO:0000256" key="5">
    <source>
        <dbReference type="SAM" id="Phobius"/>
    </source>
</evidence>
<evidence type="ECO:0000313" key="11">
    <source>
        <dbReference type="EMBL" id="CAB4870363.1"/>
    </source>
</evidence>
<dbReference type="InterPro" id="IPR000515">
    <property type="entry name" value="MetI-like"/>
</dbReference>